<dbReference type="Pfam" id="PF01399">
    <property type="entry name" value="PCI"/>
    <property type="match status" value="1"/>
</dbReference>
<dbReference type="GO" id="GO:0000973">
    <property type="term" value="P:post-transcriptional tethering of RNA polymerase II gene DNA at nuclear periphery"/>
    <property type="evidence" value="ECO:0007669"/>
    <property type="project" value="TreeGrafter"/>
</dbReference>
<sequence length="128" mass="14762">MLTPFIRAIRAGDLQAYDRALETGEHRLLELNLWLTLEKARELCLRGLFRKVWLAADKSTRMPISMFHMGLKIAGIETDVEEAECYVANMIYKGFIRGYISHEKQMVVLAMNNSFPRVADRQNPYALV</sequence>
<name>A0A9W8JHA6_9AGAR</name>
<protein>
    <recommendedName>
        <fullName evidence="2">PCI domain-containing protein</fullName>
    </recommendedName>
</protein>
<dbReference type="InterPro" id="IPR036388">
    <property type="entry name" value="WH-like_DNA-bd_sf"/>
</dbReference>
<dbReference type="InterPro" id="IPR000717">
    <property type="entry name" value="PCI_dom"/>
</dbReference>
<organism evidence="3 4">
    <name type="scientific">Candolleomyces eurysporus</name>
    <dbReference type="NCBI Taxonomy" id="2828524"/>
    <lineage>
        <taxon>Eukaryota</taxon>
        <taxon>Fungi</taxon>
        <taxon>Dikarya</taxon>
        <taxon>Basidiomycota</taxon>
        <taxon>Agaricomycotina</taxon>
        <taxon>Agaricomycetes</taxon>
        <taxon>Agaricomycetidae</taxon>
        <taxon>Agaricales</taxon>
        <taxon>Agaricineae</taxon>
        <taxon>Psathyrellaceae</taxon>
        <taxon>Candolleomyces</taxon>
    </lineage>
</organism>
<evidence type="ECO:0000256" key="1">
    <source>
        <dbReference type="ARBA" id="ARBA00025771"/>
    </source>
</evidence>
<keyword evidence="4" id="KW-1185">Reference proteome</keyword>
<accession>A0A9W8JHA6</accession>
<evidence type="ECO:0000313" key="3">
    <source>
        <dbReference type="EMBL" id="KAJ2934532.1"/>
    </source>
</evidence>
<dbReference type="InterPro" id="IPR045114">
    <property type="entry name" value="Csn12-like"/>
</dbReference>
<feature type="domain" description="PCI" evidence="2">
    <location>
        <begin position="1"/>
        <end position="114"/>
    </location>
</feature>
<comment type="caution">
    <text evidence="3">The sequence shown here is derived from an EMBL/GenBank/DDBJ whole genome shotgun (WGS) entry which is preliminary data.</text>
</comment>
<reference evidence="3" key="1">
    <citation type="submission" date="2022-06" db="EMBL/GenBank/DDBJ databases">
        <title>Genome Sequence of Candolleomyces eurysporus.</title>
        <authorList>
            <person name="Buettner E."/>
        </authorList>
    </citation>
    <scope>NUCLEOTIDE SEQUENCE</scope>
    <source>
        <strain evidence="3">VTCC 930004</strain>
    </source>
</reference>
<dbReference type="GO" id="GO:0003723">
    <property type="term" value="F:RNA binding"/>
    <property type="evidence" value="ECO:0007669"/>
    <property type="project" value="InterPro"/>
</dbReference>
<evidence type="ECO:0000313" key="4">
    <source>
        <dbReference type="Proteomes" id="UP001140091"/>
    </source>
</evidence>
<evidence type="ECO:0000259" key="2">
    <source>
        <dbReference type="PROSITE" id="PS50250"/>
    </source>
</evidence>
<feature type="non-terminal residue" evidence="3">
    <location>
        <position position="1"/>
    </location>
</feature>
<dbReference type="GO" id="GO:0070390">
    <property type="term" value="C:transcription export complex 2"/>
    <property type="evidence" value="ECO:0007669"/>
    <property type="project" value="TreeGrafter"/>
</dbReference>
<comment type="similarity">
    <text evidence="1">Belongs to the CSN12 family.</text>
</comment>
<dbReference type="PROSITE" id="PS50250">
    <property type="entry name" value="PCI"/>
    <property type="match status" value="1"/>
</dbReference>
<dbReference type="GO" id="GO:0016973">
    <property type="term" value="P:poly(A)+ mRNA export from nucleus"/>
    <property type="evidence" value="ECO:0007669"/>
    <property type="project" value="TreeGrafter"/>
</dbReference>
<proteinExistence type="inferred from homology"/>
<dbReference type="OrthoDB" id="10252687at2759"/>
<dbReference type="PANTHER" id="PTHR12732">
    <property type="entry name" value="UNCHARACTERIZED PROTEASOME COMPONENT REGION PCI-CONTAINING"/>
    <property type="match status" value="1"/>
</dbReference>
<dbReference type="Gene3D" id="1.10.10.10">
    <property type="entry name" value="Winged helix-like DNA-binding domain superfamily/Winged helix DNA-binding domain"/>
    <property type="match status" value="1"/>
</dbReference>
<dbReference type="Proteomes" id="UP001140091">
    <property type="component" value="Unassembled WGS sequence"/>
</dbReference>
<dbReference type="EMBL" id="JANBPK010000716">
    <property type="protein sequence ID" value="KAJ2934532.1"/>
    <property type="molecule type" value="Genomic_DNA"/>
</dbReference>
<dbReference type="AlphaFoldDB" id="A0A9W8JHA6"/>
<dbReference type="GO" id="GO:0003690">
    <property type="term" value="F:double-stranded DNA binding"/>
    <property type="evidence" value="ECO:0007669"/>
    <property type="project" value="InterPro"/>
</dbReference>
<gene>
    <name evidence="3" type="ORF">H1R20_g2551</name>
</gene>
<dbReference type="GO" id="GO:0006368">
    <property type="term" value="P:transcription elongation by RNA polymerase II"/>
    <property type="evidence" value="ECO:0007669"/>
    <property type="project" value="TreeGrafter"/>
</dbReference>
<dbReference type="PANTHER" id="PTHR12732:SF0">
    <property type="entry name" value="PCI DOMAIN-CONTAINING PROTEIN 2"/>
    <property type="match status" value="1"/>
</dbReference>